<sequence>MKSFVAISGLMASVVLLGGCAGTTGGLNAFGRALESVGNASPIHKHYVYQVNKTQAPLPADLEHPATVWVPAAYTGDGQAHLYINGRPLYLRGEIANVASFVKSRGGYLVAIRENNLRVSGQPMPLQRPGIVFYRVSVKGALEHQVGYFVTSPFTQVVNTGKAIYLQETEGTTSQPVLYRYVGYSESGRQVSGPQGVPFASPTPHGGWFVEEITGRSGYFDVTPGYKAKILLESKTGGVTVVTPQLNVPYHERSWIHTTSAFVDEAPVTDTARTGVILRLYTGRYSGLDLVKLDQPMKQTCEGLIGKICQHQGVYDAAVTGFVNPNTVRLSTILFGSPGQPYLAMPYQIGGPTPYGVVNAAGAMSGASKGQWIDLFPARGAVRGNYALPAYGIIGPGVAVIVNADAGSTVAGLSYEIQQSSAGENVSVLNPNRVSQFLASYGFRQVPVLVK</sequence>
<proteinExistence type="predicted"/>
<dbReference type="EMBL" id="CP017449">
    <property type="protein sequence ID" value="AOV18779.1"/>
    <property type="molecule type" value="Genomic_DNA"/>
</dbReference>
<accession>A0A1D8KCU1</accession>
<reference evidence="1 2" key="1">
    <citation type="submission" date="2016-09" db="EMBL/GenBank/DDBJ databases">
        <title>Acidihalobacter prosperus V6 (DSM14174).</title>
        <authorList>
            <person name="Khaleque H.N."/>
            <person name="Ramsay J.P."/>
            <person name="Murphy R.J.T."/>
            <person name="Kaksonen A.H."/>
            <person name="Boxall N.J."/>
            <person name="Watkin E.L.J."/>
        </authorList>
    </citation>
    <scope>NUCLEOTIDE SEQUENCE [LARGE SCALE GENOMIC DNA]</scope>
    <source>
        <strain evidence="1 2">V6</strain>
        <plasmid evidence="2">papv6</plasmid>
    </source>
</reference>
<gene>
    <name evidence="1" type="ORF">BJI67_16195</name>
</gene>
<organism evidence="1 2">
    <name type="scientific">Acidihalobacter aeolianus</name>
    <dbReference type="NCBI Taxonomy" id="2792603"/>
    <lineage>
        <taxon>Bacteria</taxon>
        <taxon>Pseudomonadati</taxon>
        <taxon>Pseudomonadota</taxon>
        <taxon>Gammaproteobacteria</taxon>
        <taxon>Chromatiales</taxon>
        <taxon>Ectothiorhodospiraceae</taxon>
        <taxon>Acidihalobacter</taxon>
    </lineage>
</organism>
<dbReference type="RefSeq" id="WP_070074302.1">
    <property type="nucleotide sequence ID" value="NZ_CP017449.1"/>
</dbReference>
<geneLocation type="plasmid" evidence="2">
    <name>papv6</name>
</geneLocation>
<evidence type="ECO:0000313" key="2">
    <source>
        <dbReference type="Proteomes" id="UP000095342"/>
    </source>
</evidence>
<dbReference type="KEGG" id="aaeo:BJI67_16195"/>
<evidence type="ECO:0000313" key="1">
    <source>
        <dbReference type="EMBL" id="AOV18779.1"/>
    </source>
</evidence>
<name>A0A1D8KCU1_9GAMM</name>
<keyword evidence="1" id="KW-0614">Plasmid</keyword>
<dbReference type="PROSITE" id="PS51257">
    <property type="entry name" value="PROKAR_LIPOPROTEIN"/>
    <property type="match status" value="1"/>
</dbReference>
<dbReference type="AlphaFoldDB" id="A0A1D8KCU1"/>
<keyword evidence="2" id="KW-1185">Reference proteome</keyword>
<dbReference type="Proteomes" id="UP000095342">
    <property type="component" value="Plasmid pAPV6"/>
</dbReference>
<protein>
    <submittedName>
        <fullName evidence="1">Uncharacterized protein</fullName>
    </submittedName>
</protein>